<dbReference type="CDD" id="cd09281">
    <property type="entry name" value="UPF0066"/>
    <property type="match status" value="1"/>
</dbReference>
<dbReference type="InterPro" id="IPR023368">
    <property type="entry name" value="UPF0066_cons_site"/>
</dbReference>
<evidence type="ECO:0000313" key="5">
    <source>
        <dbReference type="Proteomes" id="UP000070422"/>
    </source>
</evidence>
<keyword evidence="1" id="KW-0949">S-adenosyl-L-methionine</keyword>
<dbReference type="Pfam" id="PF01980">
    <property type="entry name" value="TrmO_N"/>
    <property type="match status" value="1"/>
</dbReference>
<gene>
    <name evidence="4" type="ORF">HMPREF3187_00866</name>
</gene>
<dbReference type="NCBIfam" id="TIGR00104">
    <property type="entry name" value="tRNA_TsaA"/>
    <property type="match status" value="1"/>
</dbReference>
<keyword evidence="4" id="KW-0808">Transferase</keyword>
<evidence type="ECO:0000256" key="2">
    <source>
        <dbReference type="ARBA" id="ARBA00033753"/>
    </source>
</evidence>
<dbReference type="InterPro" id="IPR023370">
    <property type="entry name" value="TrmO-like_N"/>
</dbReference>
<accession>A0A133XZI3</accession>
<dbReference type="Proteomes" id="UP000070422">
    <property type="component" value="Unassembled WGS sequence"/>
</dbReference>
<dbReference type="InterPro" id="IPR036413">
    <property type="entry name" value="YaeB-like_sf"/>
</dbReference>
<evidence type="ECO:0000313" key="4">
    <source>
        <dbReference type="EMBL" id="KXB36357.1"/>
    </source>
</evidence>
<dbReference type="Pfam" id="PF18389">
    <property type="entry name" value="TrmO_C"/>
    <property type="match status" value="1"/>
</dbReference>
<organism evidence="4 5">
    <name type="scientific">Aerococcus christensenii</name>
    <dbReference type="NCBI Taxonomy" id="87541"/>
    <lineage>
        <taxon>Bacteria</taxon>
        <taxon>Bacillati</taxon>
        <taxon>Bacillota</taxon>
        <taxon>Bacilli</taxon>
        <taxon>Lactobacillales</taxon>
        <taxon>Aerococcaceae</taxon>
        <taxon>Aerococcus</taxon>
    </lineage>
</organism>
<dbReference type="InterPro" id="IPR041369">
    <property type="entry name" value="TrmO_C"/>
</dbReference>
<comment type="similarity">
    <text evidence="2">Belongs to the tRNA methyltransferase O family.</text>
</comment>
<dbReference type="Gene3D" id="2.40.30.70">
    <property type="entry name" value="YaeB-like"/>
    <property type="match status" value="1"/>
</dbReference>
<dbReference type="STRING" id="87541.AWM71_00665"/>
<dbReference type="SUPFAM" id="SSF118196">
    <property type="entry name" value="YaeB-like"/>
    <property type="match status" value="1"/>
</dbReference>
<name>A0A133XZI3_9LACT</name>
<proteinExistence type="inferred from homology"/>
<protein>
    <submittedName>
        <fullName evidence="4">Methyltransferase, YaeB family</fullName>
    </submittedName>
</protein>
<dbReference type="GO" id="GO:0008168">
    <property type="term" value="F:methyltransferase activity"/>
    <property type="evidence" value="ECO:0007669"/>
    <property type="project" value="UniProtKB-KW"/>
</dbReference>
<dbReference type="PANTHER" id="PTHR12818:SF0">
    <property type="entry name" value="TRNA (ADENINE(37)-N6)-METHYLTRANSFERASE"/>
    <property type="match status" value="1"/>
</dbReference>
<reference evidence="4 5" key="1">
    <citation type="submission" date="2016-01" db="EMBL/GenBank/DDBJ databases">
        <authorList>
            <person name="Oliw E.H."/>
        </authorList>
    </citation>
    <scope>NUCLEOTIDE SEQUENCE [LARGE SCALE GENOMIC DNA]</scope>
    <source>
        <strain evidence="4 5">KA00635</strain>
    </source>
</reference>
<dbReference type="EMBL" id="LSCQ01000043">
    <property type="protein sequence ID" value="KXB36357.1"/>
    <property type="molecule type" value="Genomic_DNA"/>
</dbReference>
<sequence length="250" mass="28916">MRGRQSVKKEESMEIHPIAHIYTPFKEKFGIPRQGQAARLSKGKIIFEPTYRRKEAVRGLENFDYIWLIWEFSQIKKETVFKPVVRPPRLGGNEKIGVFASRSPFRPNRLGLSAVRLDQIEWEGDQSPVLWVSGIDMVDGTPLYDIKPYDGEADIFLEAKSGFVDTHVFEEVQVTIPEEMRDGLDGEYLEALKEILAKDPRPAYQRKQERIYGLTYGEYNVRFKASPHQIIVLSVEALNEQKDLSERTKK</sequence>
<dbReference type="PANTHER" id="PTHR12818">
    <property type="entry name" value="TRNA (ADENINE(37)-N6)-METHYLTRANSFERASE"/>
    <property type="match status" value="1"/>
</dbReference>
<dbReference type="InterPro" id="IPR040372">
    <property type="entry name" value="YaeB-like"/>
</dbReference>
<evidence type="ECO:0000256" key="1">
    <source>
        <dbReference type="ARBA" id="ARBA00022691"/>
    </source>
</evidence>
<dbReference type="Gene3D" id="3.30.2310.10">
    <property type="entry name" value="YaeB-like"/>
    <property type="match status" value="1"/>
</dbReference>
<dbReference type="InterPro" id="IPR036414">
    <property type="entry name" value="YaeB_N_sf"/>
</dbReference>
<dbReference type="PATRIC" id="fig|87541.4.peg.857"/>
<keyword evidence="4" id="KW-0489">Methyltransferase</keyword>
<dbReference type="GO" id="GO:0032259">
    <property type="term" value="P:methylation"/>
    <property type="evidence" value="ECO:0007669"/>
    <property type="project" value="UniProtKB-KW"/>
</dbReference>
<dbReference type="PROSITE" id="PS01318">
    <property type="entry name" value="TSAA_1"/>
    <property type="match status" value="1"/>
</dbReference>
<dbReference type="AlphaFoldDB" id="A0A133XZI3"/>
<feature type="domain" description="TsaA-like" evidence="3">
    <location>
        <begin position="15"/>
        <end position="158"/>
    </location>
</feature>
<evidence type="ECO:0000259" key="3">
    <source>
        <dbReference type="PROSITE" id="PS51668"/>
    </source>
</evidence>
<dbReference type="PROSITE" id="PS51668">
    <property type="entry name" value="TSAA_2"/>
    <property type="match status" value="1"/>
</dbReference>
<comment type="caution">
    <text evidence="4">The sequence shown here is derived from an EMBL/GenBank/DDBJ whole genome shotgun (WGS) entry which is preliminary data.</text>
</comment>